<organism evidence="3 4">
    <name type="scientific">Peptidiphaga gingivicola</name>
    <dbReference type="NCBI Taxonomy" id="2741497"/>
    <lineage>
        <taxon>Bacteria</taxon>
        <taxon>Bacillati</taxon>
        <taxon>Actinomycetota</taxon>
        <taxon>Actinomycetes</taxon>
        <taxon>Actinomycetales</taxon>
        <taxon>Actinomycetaceae</taxon>
        <taxon>Peptidiphaga</taxon>
    </lineage>
</organism>
<protein>
    <recommendedName>
        <fullName evidence="5">DUF2079 domain-containing protein</fullName>
    </recommendedName>
</protein>
<dbReference type="EMBL" id="LVZK01000001">
    <property type="protein sequence ID" value="OAP86104.1"/>
    <property type="molecule type" value="Genomic_DNA"/>
</dbReference>
<comment type="caution">
    <text evidence="3">The sequence shown here is derived from an EMBL/GenBank/DDBJ whole genome shotgun (WGS) entry which is preliminary data.</text>
</comment>
<feature type="transmembrane region" description="Helical" evidence="2">
    <location>
        <begin position="266"/>
        <end position="293"/>
    </location>
</feature>
<evidence type="ECO:0008006" key="5">
    <source>
        <dbReference type="Google" id="ProtNLM"/>
    </source>
</evidence>
<feature type="compositionally biased region" description="Polar residues" evidence="1">
    <location>
        <begin position="1"/>
        <end position="10"/>
    </location>
</feature>
<proteinExistence type="predicted"/>
<evidence type="ECO:0000313" key="4">
    <source>
        <dbReference type="Proteomes" id="UP000078368"/>
    </source>
</evidence>
<feature type="transmembrane region" description="Helical" evidence="2">
    <location>
        <begin position="420"/>
        <end position="438"/>
    </location>
</feature>
<keyword evidence="2" id="KW-1133">Transmembrane helix</keyword>
<dbReference type="RefSeq" id="WP_082903018.1">
    <property type="nucleotide sequence ID" value="NZ_LVZK01000001.1"/>
</dbReference>
<gene>
    <name evidence="3" type="ORF">A4H34_02705</name>
</gene>
<sequence length="572" mass="61619">MTSSEETSPESLDPIAGPSPEAVPGAEPESNLQTGSDRETEPARQTGSDPAAEPNLESHPDPEAEPDAESCAGPESRVPQQSAGPSKDGAPVAAVAPSRAVAHILAWSIAALSAFAYVLYSQLQWRTFATPSWDLGIFTELAKQYSQFDAPTVDIKGPEFNLLGDHFHPLLVLLGPVYKLFPSGLTLLVLQDLLFALGSVPITLLAVKRLGKSLGAVVGIGYAMSWGLWSAVESQFHEIAFAVPLLAYGLARWLDTKGNSRSALVAVGLLVFVKEDLGLTVCAVGLVFLWQAWGAAARTDDRFAIRSRASLKKALSSPQGKAGARLAAWGLAWTLLAILVILPIFNPEGGWEYTNRLAQNDAVASNFLLRFFLPATKYATLLLLALATGLVGLVSPYVWIMLPTLFWRFAGNVEHYWGWHWHYSAILVPIAAIALIDACSRWRGTYRARLAAACVALVSNVGVAWFGPIGQLVDGRTPFSVTEEQAQAGRDAVEALGTGHNVVANLPMLAYNVPGNRVYWEGTYGKAKIDAVIFAPSNSTGGLPADVWAEQKFGGRWKLVYSRLNYQVAVRQ</sequence>
<dbReference type="Pfam" id="PF09852">
    <property type="entry name" value="DUF2079"/>
    <property type="match status" value="1"/>
</dbReference>
<accession>A0A179B4Y5</accession>
<feature type="transmembrane region" description="Helical" evidence="2">
    <location>
        <begin position="378"/>
        <end position="400"/>
    </location>
</feature>
<feature type="region of interest" description="Disordered" evidence="1">
    <location>
        <begin position="1"/>
        <end position="91"/>
    </location>
</feature>
<feature type="transmembrane region" description="Helical" evidence="2">
    <location>
        <begin position="450"/>
        <end position="467"/>
    </location>
</feature>
<evidence type="ECO:0000256" key="2">
    <source>
        <dbReference type="SAM" id="Phobius"/>
    </source>
</evidence>
<feature type="transmembrane region" description="Helical" evidence="2">
    <location>
        <begin position="326"/>
        <end position="346"/>
    </location>
</feature>
<evidence type="ECO:0000313" key="3">
    <source>
        <dbReference type="EMBL" id="OAP86104.1"/>
    </source>
</evidence>
<dbReference type="OrthoDB" id="5240834at2"/>
<dbReference type="AlphaFoldDB" id="A0A179B4Y5"/>
<dbReference type="Proteomes" id="UP000078368">
    <property type="component" value="Unassembled WGS sequence"/>
</dbReference>
<feature type="transmembrane region" description="Helical" evidence="2">
    <location>
        <begin position="180"/>
        <end position="207"/>
    </location>
</feature>
<evidence type="ECO:0000256" key="1">
    <source>
        <dbReference type="SAM" id="MobiDB-lite"/>
    </source>
</evidence>
<dbReference type="STRING" id="1823756.A4H34_02705"/>
<feature type="transmembrane region" description="Helical" evidence="2">
    <location>
        <begin position="100"/>
        <end position="120"/>
    </location>
</feature>
<name>A0A179B4Y5_9ACTO</name>
<reference evidence="3 4" key="1">
    <citation type="submission" date="2016-04" db="EMBL/GenBank/DDBJ databases">
        <title>Peptidophaga gingivicola gen. nov., sp. nov., isolated from human subgingival plaque.</title>
        <authorList>
            <person name="Beall C.J."/>
            <person name="Mokrzan E.M."/>
            <person name="Griffen A.L."/>
            <person name="Leys E.J."/>
        </authorList>
    </citation>
    <scope>NUCLEOTIDE SEQUENCE [LARGE SCALE GENOMIC DNA]</scope>
    <source>
        <strain evidence="3 4">BA112</strain>
    </source>
</reference>
<keyword evidence="4" id="KW-1185">Reference proteome</keyword>
<dbReference type="InterPro" id="IPR018650">
    <property type="entry name" value="STSV1_Orf64"/>
</dbReference>
<feature type="transmembrane region" description="Helical" evidence="2">
    <location>
        <begin position="238"/>
        <end position="254"/>
    </location>
</feature>
<keyword evidence="2" id="KW-0812">Transmembrane</keyword>
<feature type="transmembrane region" description="Helical" evidence="2">
    <location>
        <begin position="214"/>
        <end position="232"/>
    </location>
</feature>
<keyword evidence="2" id="KW-0472">Membrane</keyword>